<evidence type="ECO:0000256" key="1">
    <source>
        <dbReference type="ARBA" id="ARBA00005397"/>
    </source>
</evidence>
<evidence type="ECO:0000313" key="4">
    <source>
        <dbReference type="Proteomes" id="UP000295756"/>
    </source>
</evidence>
<comment type="domain">
    <text evidence="2">The N-terminal domain probably binds unfolded/aggregated proteins; the C-terminal domain interacts with ClpC.</text>
</comment>
<proteinExistence type="inferred from homology"/>
<protein>
    <recommendedName>
        <fullName evidence="2">Adapter protein MecA</fullName>
    </recommendedName>
</protein>
<gene>
    <name evidence="2" type="primary">mecA</name>
    <name evidence="3" type="ORF">EW139_03115</name>
</gene>
<dbReference type="InterPro" id="IPR008681">
    <property type="entry name" value="Neg-reg_MecA"/>
</dbReference>
<dbReference type="PIRSF" id="PIRSF029008">
    <property type="entry name" value="MecA"/>
    <property type="match status" value="1"/>
</dbReference>
<dbReference type="Pfam" id="PF05389">
    <property type="entry name" value="MecA"/>
    <property type="match status" value="1"/>
</dbReference>
<organism evidence="3 4">
    <name type="scientific">Leuconostoc kimchii</name>
    <dbReference type="NCBI Taxonomy" id="136609"/>
    <lineage>
        <taxon>Bacteria</taxon>
        <taxon>Bacillati</taxon>
        <taxon>Bacillota</taxon>
        <taxon>Bacilli</taxon>
        <taxon>Lactobacillales</taxon>
        <taxon>Lactobacillaceae</taxon>
        <taxon>Leuconostoc</taxon>
    </lineage>
</organism>
<accession>A0ABX5SL44</accession>
<reference evidence="3 4" key="1">
    <citation type="submission" date="2019-03" db="EMBL/GenBank/DDBJ databases">
        <title>Complete Genome Sequence of Leuconostoc kimchii strain NKJ218 Isolated from Homemade Kimchi.</title>
        <authorList>
            <person name="Jung J.Y."/>
            <person name="Jin H.M."/>
            <person name="Jung J.-W."/>
            <person name="Lee S.-Y."/>
            <person name="Ryu B.-G."/>
            <person name="Han S.-S."/>
            <person name="Kang H.K."/>
            <person name="Choi H.W."/>
            <person name="Chung E.J."/>
            <person name="Choi K.-M."/>
        </authorList>
    </citation>
    <scope>NUCLEOTIDE SEQUENCE [LARGE SCALE GENOMIC DNA]</scope>
    <source>
        <strain evidence="3 4">NKJ218</strain>
    </source>
</reference>
<dbReference type="Proteomes" id="UP000295756">
    <property type="component" value="Chromosome"/>
</dbReference>
<evidence type="ECO:0000256" key="2">
    <source>
        <dbReference type="HAMAP-Rule" id="MF_01124"/>
    </source>
</evidence>
<comment type="similarity">
    <text evidence="1 2">Belongs to the MecA family.</text>
</comment>
<dbReference type="InterPro" id="IPR038471">
    <property type="entry name" value="MecA_C_sf"/>
</dbReference>
<comment type="function">
    <text evidence="2">Enables the recognition and targeting of unfolded and aggregated proteins to the ClpC protease or to other proteins involved in proteolysis.</text>
</comment>
<dbReference type="HAMAP" id="MF_01124">
    <property type="entry name" value="MecA"/>
    <property type="match status" value="1"/>
</dbReference>
<name>A0ABX5SL44_9LACO</name>
<comment type="subunit">
    <text evidence="2">Homodimer.</text>
</comment>
<dbReference type="RefSeq" id="WP_013102733.1">
    <property type="nucleotide sequence ID" value="NZ_CP037939.1"/>
</dbReference>
<evidence type="ECO:0000313" key="3">
    <source>
        <dbReference type="EMBL" id="QBR47159.1"/>
    </source>
</evidence>
<keyword evidence="4" id="KW-1185">Reference proteome</keyword>
<dbReference type="PANTHER" id="PTHR39161">
    <property type="entry name" value="ADAPTER PROTEIN MECA"/>
    <property type="match status" value="1"/>
</dbReference>
<dbReference type="EMBL" id="CP037939">
    <property type="protein sequence ID" value="QBR47159.1"/>
    <property type="molecule type" value="Genomic_DNA"/>
</dbReference>
<sequence length="235" mass="26988">MEMERINENTIRVMIENNDLKERGISVMDLLGNHDKIESFFYNILSEVDVEHDFGDDDQVSFQILPNRNGLELFISRIDDENQVGDAINNLMAYAKHKDDETDDVSDERKTELRESDDGTVTLNETDVDAVTSVKSSVNRVENKLTLKLSDLESLISISQFINGPEIISNLYRYDSTFYLSVQFPLDNFTDNMLKDQKSLAFEFATESDIKDDVLREHGEVVINKDALEKIKDIF</sequence>
<dbReference type="Gene3D" id="3.30.70.1950">
    <property type="match status" value="1"/>
</dbReference>
<dbReference type="PANTHER" id="PTHR39161:SF1">
    <property type="entry name" value="ADAPTER PROTEIN MECA 1"/>
    <property type="match status" value="1"/>
</dbReference>